<feature type="region of interest" description="Disordered" evidence="2">
    <location>
        <begin position="43"/>
        <end position="79"/>
    </location>
</feature>
<proteinExistence type="predicted"/>
<comment type="caution">
    <text evidence="3">The sequence shown here is derived from an EMBL/GenBank/DDBJ whole genome shotgun (WGS) entry which is preliminary data.</text>
</comment>
<dbReference type="AlphaFoldDB" id="A0AAV5VPT6"/>
<evidence type="ECO:0000256" key="1">
    <source>
        <dbReference type="SAM" id="Coils"/>
    </source>
</evidence>
<reference evidence="3" key="1">
    <citation type="submission" date="2023-10" db="EMBL/GenBank/DDBJ databases">
        <title>Genome assembly of Pristionchus species.</title>
        <authorList>
            <person name="Yoshida K."/>
            <person name="Sommer R.J."/>
        </authorList>
    </citation>
    <scope>NUCLEOTIDE SEQUENCE</scope>
    <source>
        <strain evidence="3">RS5133</strain>
    </source>
</reference>
<protein>
    <submittedName>
        <fullName evidence="3">Uncharacterized protein</fullName>
    </submittedName>
</protein>
<evidence type="ECO:0000313" key="4">
    <source>
        <dbReference type="Proteomes" id="UP001432322"/>
    </source>
</evidence>
<dbReference type="EMBL" id="BTSY01000003">
    <property type="protein sequence ID" value="GMT20333.1"/>
    <property type="molecule type" value="Genomic_DNA"/>
</dbReference>
<name>A0AAV5VPT6_9BILA</name>
<accession>A0AAV5VPT6</accession>
<gene>
    <name evidence="3" type="ORF">PFISCL1PPCAC_11630</name>
</gene>
<organism evidence="3 4">
    <name type="scientific">Pristionchus fissidentatus</name>
    <dbReference type="NCBI Taxonomy" id="1538716"/>
    <lineage>
        <taxon>Eukaryota</taxon>
        <taxon>Metazoa</taxon>
        <taxon>Ecdysozoa</taxon>
        <taxon>Nematoda</taxon>
        <taxon>Chromadorea</taxon>
        <taxon>Rhabditida</taxon>
        <taxon>Rhabditina</taxon>
        <taxon>Diplogasteromorpha</taxon>
        <taxon>Diplogasteroidea</taxon>
        <taxon>Neodiplogasteridae</taxon>
        <taxon>Pristionchus</taxon>
    </lineage>
</organism>
<sequence>LSQASIFTAMELLYREMEKLQTQILAIQNSIQQLTELHSPLKSTIDGVSNQDGSQGRNQVRHQRSPPEDAGFSAKPDSLEDDSESILALCNEINSPKPTKFFRLKGKEGVRPLILTSKGEGNNTSLIARPNYSVEEEKVFKSAWADACAKNDAVGRKEFVVRSLRVVQLQQPGDWTKRDRPTRT</sequence>
<feature type="coiled-coil region" evidence="1">
    <location>
        <begin position="10"/>
        <end position="37"/>
    </location>
</feature>
<keyword evidence="1" id="KW-0175">Coiled coil</keyword>
<dbReference type="Proteomes" id="UP001432322">
    <property type="component" value="Unassembled WGS sequence"/>
</dbReference>
<evidence type="ECO:0000256" key="2">
    <source>
        <dbReference type="SAM" id="MobiDB-lite"/>
    </source>
</evidence>
<keyword evidence="4" id="KW-1185">Reference proteome</keyword>
<evidence type="ECO:0000313" key="3">
    <source>
        <dbReference type="EMBL" id="GMT20333.1"/>
    </source>
</evidence>
<feature type="non-terminal residue" evidence="3">
    <location>
        <position position="1"/>
    </location>
</feature>
<feature type="compositionally biased region" description="Polar residues" evidence="2">
    <location>
        <begin position="46"/>
        <end position="58"/>
    </location>
</feature>